<dbReference type="PANTHER" id="PTHR43031:SF7">
    <property type="entry name" value="NITRIC OXIDE REDUCTASE FLRD-NAD(+) REDUCTASE"/>
    <property type="match status" value="1"/>
</dbReference>
<sequence length="118" mass="13155">MLKTLPQLLQQAKQNVQLLTAKKAAQEISQNHGLLIDVRESAEHFASPAVGAINIPRGVLEMKILEIEKDPERPIYLHCASSLRATLAAEQLARMGYTNVNVITCRMEEVLNMAQYSQ</sequence>
<dbReference type="SUPFAM" id="SSF52821">
    <property type="entry name" value="Rhodanese/Cell cycle control phosphatase"/>
    <property type="match status" value="1"/>
</dbReference>
<dbReference type="EMBL" id="CP003837">
    <property type="protein sequence ID" value="AGH45008.1"/>
    <property type="molecule type" value="Genomic_DNA"/>
</dbReference>
<dbReference type="SMART" id="SM00450">
    <property type="entry name" value="RHOD"/>
    <property type="match status" value="1"/>
</dbReference>
<keyword evidence="3" id="KW-1185">Reference proteome</keyword>
<reference evidence="2 3" key="1">
    <citation type="journal article" date="2013" name="Genome Announc.">
        <title>Complete Genome Sequence of Glaciecola psychrophila Strain 170T.</title>
        <authorList>
            <person name="Yin J."/>
            <person name="Chen J."/>
            <person name="Liu G."/>
            <person name="Yu Y."/>
            <person name="Song L."/>
            <person name="Wang X."/>
            <person name="Qu X."/>
        </authorList>
    </citation>
    <scope>NUCLEOTIDE SEQUENCE [LARGE SCALE GENOMIC DNA]</scope>
    <source>
        <strain evidence="2 3">170</strain>
    </source>
</reference>
<dbReference type="HOGENOM" id="CLU_089574_6_2_6"/>
<dbReference type="PATRIC" id="fig|1129794.4.peg.2884"/>
<name>K6YUH4_9ALTE</name>
<dbReference type="InterPro" id="IPR050229">
    <property type="entry name" value="GlpE_sulfurtransferase"/>
</dbReference>
<dbReference type="OrthoDB" id="9791096at2"/>
<proteinExistence type="predicted"/>
<dbReference type="Gene3D" id="3.40.250.10">
    <property type="entry name" value="Rhodanese-like domain"/>
    <property type="match status" value="1"/>
</dbReference>
<dbReference type="InterPro" id="IPR001763">
    <property type="entry name" value="Rhodanese-like_dom"/>
</dbReference>
<feature type="domain" description="Rhodanese" evidence="1">
    <location>
        <begin position="29"/>
        <end position="106"/>
    </location>
</feature>
<accession>K6YUH4</accession>
<gene>
    <name evidence="2" type="ORF">C427_2899</name>
</gene>
<dbReference type="AlphaFoldDB" id="K6YUH4"/>
<evidence type="ECO:0000313" key="3">
    <source>
        <dbReference type="Proteomes" id="UP000011864"/>
    </source>
</evidence>
<dbReference type="eggNOG" id="COG0607">
    <property type="taxonomic scope" value="Bacteria"/>
</dbReference>
<dbReference type="KEGG" id="gps:C427_2899"/>
<dbReference type="InterPro" id="IPR036873">
    <property type="entry name" value="Rhodanese-like_dom_sf"/>
</dbReference>
<dbReference type="PANTHER" id="PTHR43031">
    <property type="entry name" value="FAD-DEPENDENT OXIDOREDUCTASE"/>
    <property type="match status" value="1"/>
</dbReference>
<protein>
    <recommendedName>
        <fullName evidence="1">Rhodanese domain-containing protein</fullName>
    </recommendedName>
</protein>
<organism evidence="2 3">
    <name type="scientific">Paraglaciecola psychrophila 170</name>
    <dbReference type="NCBI Taxonomy" id="1129794"/>
    <lineage>
        <taxon>Bacteria</taxon>
        <taxon>Pseudomonadati</taxon>
        <taxon>Pseudomonadota</taxon>
        <taxon>Gammaproteobacteria</taxon>
        <taxon>Alteromonadales</taxon>
        <taxon>Alteromonadaceae</taxon>
        <taxon>Paraglaciecola</taxon>
    </lineage>
</organism>
<dbReference type="CDD" id="cd00158">
    <property type="entry name" value="RHOD"/>
    <property type="match status" value="1"/>
</dbReference>
<dbReference type="RefSeq" id="WP_007635609.1">
    <property type="nucleotide sequence ID" value="NC_020514.1"/>
</dbReference>
<dbReference type="STRING" id="1129794.C427_2899"/>
<dbReference type="Pfam" id="PF00581">
    <property type="entry name" value="Rhodanese"/>
    <property type="match status" value="1"/>
</dbReference>
<dbReference type="Proteomes" id="UP000011864">
    <property type="component" value="Chromosome"/>
</dbReference>
<evidence type="ECO:0000313" key="2">
    <source>
        <dbReference type="EMBL" id="AGH45008.1"/>
    </source>
</evidence>
<dbReference type="PROSITE" id="PS50206">
    <property type="entry name" value="RHODANESE_3"/>
    <property type="match status" value="1"/>
</dbReference>
<evidence type="ECO:0000259" key="1">
    <source>
        <dbReference type="PROSITE" id="PS50206"/>
    </source>
</evidence>